<dbReference type="RefSeq" id="WP_035992290.1">
    <property type="nucleotide sequence ID" value="NZ_CP012748.1"/>
</dbReference>
<gene>
    <name evidence="3" type="ORF">K788_0001766</name>
</gene>
<sequence>MKALIQAVVVSCALAAPALSFAQAEQGQVTRAQVREDLQRVEQAGYRPVADDATYPADIQAAEAKASAGDQPMEHTAVGGVAPSGTMQMGSPRAATTDGNPQPVFFGN</sequence>
<reference evidence="3 4" key="1">
    <citation type="journal article" date="2014" name="Genome Announc.">
        <title>Draft Genome Sequence of the Haloacid-Degrading Burkholderia caribensis Strain MBA4.</title>
        <authorList>
            <person name="Pan Y."/>
            <person name="Kong K.F."/>
            <person name="Tsang J.S."/>
        </authorList>
    </citation>
    <scope>NUCLEOTIDE SEQUENCE [LARGE SCALE GENOMIC DNA]</scope>
    <source>
        <strain evidence="3 4">MBA4</strain>
        <plasmid evidence="4">Plasmid</plasmid>
    </source>
</reference>
<protein>
    <recommendedName>
        <fullName evidence="5">Purine nucleoside phosphorylase</fullName>
    </recommendedName>
</protein>
<dbReference type="EMBL" id="CP012748">
    <property type="protein sequence ID" value="ALL71441.1"/>
    <property type="molecule type" value="Genomic_DNA"/>
</dbReference>
<dbReference type="Proteomes" id="UP000019146">
    <property type="component" value="Plasmid unnamed"/>
</dbReference>
<evidence type="ECO:0000256" key="2">
    <source>
        <dbReference type="SAM" id="SignalP"/>
    </source>
</evidence>
<dbReference type="GeneID" id="69974802"/>
<accession>A0A0P0RRI6</accession>
<feature type="signal peptide" evidence="2">
    <location>
        <begin position="1"/>
        <end position="22"/>
    </location>
</feature>
<proteinExistence type="predicted"/>
<evidence type="ECO:0008006" key="5">
    <source>
        <dbReference type="Google" id="ProtNLM"/>
    </source>
</evidence>
<dbReference type="Pfam" id="PF13663">
    <property type="entry name" value="DUF4148"/>
    <property type="match status" value="1"/>
</dbReference>
<keyword evidence="2" id="KW-0732">Signal</keyword>
<evidence type="ECO:0000313" key="4">
    <source>
        <dbReference type="Proteomes" id="UP000019146"/>
    </source>
</evidence>
<feature type="region of interest" description="Disordered" evidence="1">
    <location>
        <begin position="65"/>
        <end position="108"/>
    </location>
</feature>
<dbReference type="AlphaFoldDB" id="A0A0P0RRI6"/>
<evidence type="ECO:0000256" key="1">
    <source>
        <dbReference type="SAM" id="MobiDB-lite"/>
    </source>
</evidence>
<organism evidence="3 4">
    <name type="scientific">Paraburkholderia caribensis MBA4</name>
    <dbReference type="NCBI Taxonomy" id="1323664"/>
    <lineage>
        <taxon>Bacteria</taxon>
        <taxon>Pseudomonadati</taxon>
        <taxon>Pseudomonadota</taxon>
        <taxon>Betaproteobacteria</taxon>
        <taxon>Burkholderiales</taxon>
        <taxon>Burkholderiaceae</taxon>
        <taxon>Paraburkholderia</taxon>
    </lineage>
</organism>
<geneLocation type="plasmid" evidence="4"/>
<keyword evidence="3" id="KW-0614">Plasmid</keyword>
<dbReference type="InterPro" id="IPR025421">
    <property type="entry name" value="DUF4148"/>
</dbReference>
<feature type="chain" id="PRO_5006054610" description="Purine nucleoside phosphorylase" evidence="2">
    <location>
        <begin position="23"/>
        <end position="108"/>
    </location>
</feature>
<dbReference type="KEGG" id="bcai:K788_0001766"/>
<evidence type="ECO:0000313" key="3">
    <source>
        <dbReference type="EMBL" id="ALL71441.1"/>
    </source>
</evidence>
<name>A0A0P0RRI6_9BURK</name>